<dbReference type="EMBL" id="CP036265">
    <property type="protein sequence ID" value="QDT14362.1"/>
    <property type="molecule type" value="Genomic_DNA"/>
</dbReference>
<gene>
    <name evidence="3" type="ORF">CA12_04350</name>
</gene>
<feature type="signal peptide" evidence="2">
    <location>
        <begin position="1"/>
        <end position="36"/>
    </location>
</feature>
<feature type="region of interest" description="Disordered" evidence="1">
    <location>
        <begin position="56"/>
        <end position="79"/>
    </location>
</feature>
<evidence type="ECO:0000256" key="2">
    <source>
        <dbReference type="SAM" id="SignalP"/>
    </source>
</evidence>
<dbReference type="Proteomes" id="UP000318741">
    <property type="component" value="Chromosome"/>
</dbReference>
<protein>
    <recommendedName>
        <fullName evidence="5">HEAT repeat domain-containing protein</fullName>
    </recommendedName>
</protein>
<evidence type="ECO:0000313" key="4">
    <source>
        <dbReference type="Proteomes" id="UP000318741"/>
    </source>
</evidence>
<keyword evidence="2" id="KW-0732">Signal</keyword>
<proteinExistence type="predicted"/>
<reference evidence="3 4" key="1">
    <citation type="submission" date="2019-02" db="EMBL/GenBank/DDBJ databases">
        <title>Deep-cultivation of Planctomycetes and their phenomic and genomic characterization uncovers novel biology.</title>
        <authorList>
            <person name="Wiegand S."/>
            <person name="Jogler M."/>
            <person name="Boedeker C."/>
            <person name="Pinto D."/>
            <person name="Vollmers J."/>
            <person name="Rivas-Marin E."/>
            <person name="Kohn T."/>
            <person name="Peeters S.H."/>
            <person name="Heuer A."/>
            <person name="Rast P."/>
            <person name="Oberbeckmann S."/>
            <person name="Bunk B."/>
            <person name="Jeske O."/>
            <person name="Meyerdierks A."/>
            <person name="Storesund J.E."/>
            <person name="Kallscheuer N."/>
            <person name="Luecker S."/>
            <person name="Lage O.M."/>
            <person name="Pohl T."/>
            <person name="Merkel B.J."/>
            <person name="Hornburger P."/>
            <person name="Mueller R.-W."/>
            <person name="Bruemmer F."/>
            <person name="Labrenz M."/>
            <person name="Spormann A.M."/>
            <person name="Op den Camp H."/>
            <person name="Overmann J."/>
            <person name="Amann R."/>
            <person name="Jetten M.S.M."/>
            <person name="Mascher T."/>
            <person name="Medema M.H."/>
            <person name="Devos D.P."/>
            <person name="Kaster A.-K."/>
            <person name="Ovreas L."/>
            <person name="Rohde M."/>
            <person name="Galperin M.Y."/>
            <person name="Jogler C."/>
        </authorList>
    </citation>
    <scope>NUCLEOTIDE SEQUENCE [LARGE SCALE GENOMIC DNA]</scope>
    <source>
        <strain evidence="3 4">CA12</strain>
    </source>
</reference>
<keyword evidence="4" id="KW-1185">Reference proteome</keyword>
<evidence type="ECO:0000256" key="1">
    <source>
        <dbReference type="SAM" id="MobiDB-lite"/>
    </source>
</evidence>
<dbReference type="AlphaFoldDB" id="A0A517P4P1"/>
<name>A0A517P4P1_9PLAN</name>
<feature type="compositionally biased region" description="Low complexity" evidence="1">
    <location>
        <begin position="56"/>
        <end position="70"/>
    </location>
</feature>
<evidence type="ECO:0008006" key="5">
    <source>
        <dbReference type="Google" id="ProtNLM"/>
    </source>
</evidence>
<sequence precursor="true">MIRSGQASRAPRRGRSWRTASFVFAFGLLGAGAAFAQPPAPPADVEVAEDATEAVEPAEATPTEAPTAMRAPEEPGVRVEEHKRWTGGSDSLASAVEAYNGTAGGKQVPLTVETVAAAIRRGFRDWNRTTTAPYDWVLRGEEAPRGGRISIIRLDPSSEVNGSKLFVEMKTPGAPTIFQFSIPEEESSAVPPGPTLAEAAEQFNRSYSNAVADGLPPVTEEEIRGSLQRFVREEPAKEMLAARAERALTDGRLTRESDGLRVVSLALRRGERGPSRRIIGVTLDGVLYPVRELGLSDATRDRIAAALEAASEDDALPVQTRMKLLRASVDPGALSAEQNAALFAEFVDGMRRELKVSRQADLARAGLEGDEPTEEQWAPVNEFYEEKDELVTTMAALGATAPDAEAAYFVAYFGGQFGPPFGPNGEFRAERTAAVRVLKETAGAADGVRALVGGLERPEPTLPEGVEFWPDDEERRAERRRLEDRQARAYDSLRTTVHVHRSAVDLLLDAVRSARPTTDALAEPLLDAAQAENPELRAAALEALAGID</sequence>
<feature type="chain" id="PRO_5021990503" description="HEAT repeat domain-containing protein" evidence="2">
    <location>
        <begin position="37"/>
        <end position="548"/>
    </location>
</feature>
<organism evidence="3 4">
    <name type="scientific">Alienimonas californiensis</name>
    <dbReference type="NCBI Taxonomy" id="2527989"/>
    <lineage>
        <taxon>Bacteria</taxon>
        <taxon>Pseudomonadati</taxon>
        <taxon>Planctomycetota</taxon>
        <taxon>Planctomycetia</taxon>
        <taxon>Planctomycetales</taxon>
        <taxon>Planctomycetaceae</taxon>
        <taxon>Alienimonas</taxon>
    </lineage>
</organism>
<accession>A0A517P4P1</accession>
<evidence type="ECO:0000313" key="3">
    <source>
        <dbReference type="EMBL" id="QDT14362.1"/>
    </source>
</evidence>
<dbReference type="KEGG" id="acaf:CA12_04350"/>
<dbReference type="RefSeq" id="WP_145357129.1">
    <property type="nucleotide sequence ID" value="NZ_CP036265.1"/>
</dbReference>